<dbReference type="OrthoDB" id="42889at2759"/>
<dbReference type="InterPro" id="IPR046341">
    <property type="entry name" value="SET_dom_sf"/>
</dbReference>
<keyword evidence="2" id="KW-1185">Reference proteome</keyword>
<reference evidence="2" key="1">
    <citation type="submission" date="2014-04" db="EMBL/GenBank/DDBJ databases">
        <title>Evolutionary Origins and Diversification of the Mycorrhizal Mutualists.</title>
        <authorList>
            <consortium name="DOE Joint Genome Institute"/>
            <consortium name="Mycorrhizal Genomics Consortium"/>
            <person name="Kohler A."/>
            <person name="Kuo A."/>
            <person name="Nagy L.G."/>
            <person name="Floudas D."/>
            <person name="Copeland A."/>
            <person name="Barry K.W."/>
            <person name="Cichocki N."/>
            <person name="Veneault-Fourrey C."/>
            <person name="LaButti K."/>
            <person name="Lindquist E.A."/>
            <person name="Lipzen A."/>
            <person name="Lundell T."/>
            <person name="Morin E."/>
            <person name="Murat C."/>
            <person name="Riley R."/>
            <person name="Ohm R."/>
            <person name="Sun H."/>
            <person name="Tunlid A."/>
            <person name="Henrissat B."/>
            <person name="Grigoriev I.V."/>
            <person name="Hibbett D.S."/>
            <person name="Martin F."/>
        </authorList>
    </citation>
    <scope>NUCLEOTIDE SEQUENCE [LARGE SCALE GENOMIC DNA]</scope>
    <source>
        <strain evidence="2">FD-334 SS-4</strain>
    </source>
</reference>
<sequence>MKLITRLIGSSGSCVVAEKILEADSTIVKCPFDLVITQALAKKKVIEILGGSVNEGTSEWRERQWIATYITFHGIIGPQDPGLDASDKLLHREYLDTLPTSASLRTPLHFTPSELELFKGTNIYGATLDRDREWKTEWNQCRDEISRFDKNLGERFTWEHYLTAATYLSSRAFPSSLLSPTPTLVHSDSTQPILIPGVDALNHERGQPVSWSVTIPDAKHQDSQKPTISLTIHRPTAEGEELFNNYGPKPNSELILGYGFSIPNNPDDTIVLKIGGMEGSEAKKWEIGRKAQGADAFWTDQLSQFTGQGQPPTYEDILDASGMLSEMLEDKIGRLPSAEVQNVHELRPDVVTMFHHYLEGQNDILSSLLDFLKARTQDGINMAREEGIDIVLEESDSMSE</sequence>
<evidence type="ECO:0000313" key="1">
    <source>
        <dbReference type="EMBL" id="KJA29790.1"/>
    </source>
</evidence>
<dbReference type="InterPro" id="IPR050600">
    <property type="entry name" value="SETD3_SETD6_MTase"/>
</dbReference>
<dbReference type="STRING" id="945553.A0A0D2QDX3"/>
<dbReference type="GO" id="GO:0016279">
    <property type="term" value="F:protein-lysine N-methyltransferase activity"/>
    <property type="evidence" value="ECO:0007669"/>
    <property type="project" value="TreeGrafter"/>
</dbReference>
<dbReference type="SUPFAM" id="SSF82199">
    <property type="entry name" value="SET domain"/>
    <property type="match status" value="1"/>
</dbReference>
<dbReference type="PANTHER" id="PTHR13271">
    <property type="entry name" value="UNCHARACTERIZED PUTATIVE METHYLTRANSFERASE"/>
    <property type="match status" value="1"/>
</dbReference>
<accession>A0A0D2QDX3</accession>
<name>A0A0D2QDX3_HYPSF</name>
<gene>
    <name evidence="1" type="ORF">HYPSUDRAFT_126849</name>
</gene>
<dbReference type="PANTHER" id="PTHR13271:SF147">
    <property type="entry name" value="PROTEIN-LYSINE N-METHYLTRANSFERASE EFM1-RELATED"/>
    <property type="match status" value="1"/>
</dbReference>
<proteinExistence type="predicted"/>
<dbReference type="GO" id="GO:0005634">
    <property type="term" value="C:nucleus"/>
    <property type="evidence" value="ECO:0007669"/>
    <property type="project" value="TreeGrafter"/>
</dbReference>
<dbReference type="EMBL" id="KN817518">
    <property type="protein sequence ID" value="KJA29790.1"/>
    <property type="molecule type" value="Genomic_DNA"/>
</dbReference>
<dbReference type="Gene3D" id="3.90.1410.10">
    <property type="entry name" value="set domain protein methyltransferase, domain 1"/>
    <property type="match status" value="1"/>
</dbReference>
<dbReference type="OMA" id="QWISTYI"/>
<dbReference type="Proteomes" id="UP000054270">
    <property type="component" value="Unassembled WGS sequence"/>
</dbReference>
<protein>
    <submittedName>
        <fullName evidence="1">Uncharacterized protein</fullName>
    </submittedName>
</protein>
<dbReference type="AlphaFoldDB" id="A0A0D2QDX3"/>
<organism evidence="1 2">
    <name type="scientific">Hypholoma sublateritium (strain FD-334 SS-4)</name>
    <dbReference type="NCBI Taxonomy" id="945553"/>
    <lineage>
        <taxon>Eukaryota</taxon>
        <taxon>Fungi</taxon>
        <taxon>Dikarya</taxon>
        <taxon>Basidiomycota</taxon>
        <taxon>Agaricomycotina</taxon>
        <taxon>Agaricomycetes</taxon>
        <taxon>Agaricomycetidae</taxon>
        <taxon>Agaricales</taxon>
        <taxon>Agaricineae</taxon>
        <taxon>Strophariaceae</taxon>
        <taxon>Hypholoma</taxon>
    </lineage>
</organism>
<evidence type="ECO:0000313" key="2">
    <source>
        <dbReference type="Proteomes" id="UP000054270"/>
    </source>
</evidence>